<protein>
    <submittedName>
        <fullName evidence="1">Ribosomal protein S5 domain 2-like protein</fullName>
    </submittedName>
</protein>
<dbReference type="EMBL" id="ML208459">
    <property type="protein sequence ID" value="TFK64841.1"/>
    <property type="molecule type" value="Genomic_DNA"/>
</dbReference>
<dbReference type="Proteomes" id="UP000308600">
    <property type="component" value="Unassembled WGS sequence"/>
</dbReference>
<accession>A0ACD3AH47</accession>
<sequence length="252" mass="26664">MTSTRRDGRSPQEYRPIGMSFDGLARADGSARFGFSTTTALASVSGPIEVKSVSENPSQALFEVLIRPLSNVPGTEAKSMAAIIRGLLIPSLLLGHNPRTLIQLVIQSLSSPRGVWKAGIYAAMINASTLALLNAGSVPMRGVICAIPVARIVQGQSTVLVVDPSEEEEAAIQGGGCFAFMFAFGLKGGGDTNCVWANWSSTKSVGGVSDELELVAAKELAKKAAKSVWDAMKERLDPDYLSRMETDEDGDS</sequence>
<reference evidence="1 2" key="1">
    <citation type="journal article" date="2019" name="Nat. Ecol. Evol.">
        <title>Megaphylogeny resolves global patterns of mushroom evolution.</title>
        <authorList>
            <person name="Varga T."/>
            <person name="Krizsan K."/>
            <person name="Foldi C."/>
            <person name="Dima B."/>
            <person name="Sanchez-Garcia M."/>
            <person name="Sanchez-Ramirez S."/>
            <person name="Szollosi G.J."/>
            <person name="Szarkandi J.G."/>
            <person name="Papp V."/>
            <person name="Albert L."/>
            <person name="Andreopoulos W."/>
            <person name="Angelini C."/>
            <person name="Antonin V."/>
            <person name="Barry K.W."/>
            <person name="Bougher N.L."/>
            <person name="Buchanan P."/>
            <person name="Buyck B."/>
            <person name="Bense V."/>
            <person name="Catcheside P."/>
            <person name="Chovatia M."/>
            <person name="Cooper J."/>
            <person name="Damon W."/>
            <person name="Desjardin D."/>
            <person name="Finy P."/>
            <person name="Geml J."/>
            <person name="Haridas S."/>
            <person name="Hughes K."/>
            <person name="Justo A."/>
            <person name="Karasinski D."/>
            <person name="Kautmanova I."/>
            <person name="Kiss B."/>
            <person name="Kocsube S."/>
            <person name="Kotiranta H."/>
            <person name="LaButti K.M."/>
            <person name="Lechner B.E."/>
            <person name="Liimatainen K."/>
            <person name="Lipzen A."/>
            <person name="Lukacs Z."/>
            <person name="Mihaltcheva S."/>
            <person name="Morgado L.N."/>
            <person name="Niskanen T."/>
            <person name="Noordeloos M.E."/>
            <person name="Ohm R.A."/>
            <person name="Ortiz-Santana B."/>
            <person name="Ovrebo C."/>
            <person name="Racz N."/>
            <person name="Riley R."/>
            <person name="Savchenko A."/>
            <person name="Shiryaev A."/>
            <person name="Soop K."/>
            <person name="Spirin V."/>
            <person name="Szebenyi C."/>
            <person name="Tomsovsky M."/>
            <person name="Tulloss R.E."/>
            <person name="Uehling J."/>
            <person name="Grigoriev I.V."/>
            <person name="Vagvolgyi C."/>
            <person name="Papp T."/>
            <person name="Martin F.M."/>
            <person name="Miettinen O."/>
            <person name="Hibbett D.S."/>
            <person name="Nagy L.G."/>
        </authorList>
    </citation>
    <scope>NUCLEOTIDE SEQUENCE [LARGE SCALE GENOMIC DNA]</scope>
    <source>
        <strain evidence="1 2">NL-1719</strain>
    </source>
</reference>
<name>A0ACD3AH47_9AGAR</name>
<gene>
    <name evidence="1" type="ORF">BDN72DRAFT_881293</name>
</gene>
<evidence type="ECO:0000313" key="2">
    <source>
        <dbReference type="Proteomes" id="UP000308600"/>
    </source>
</evidence>
<evidence type="ECO:0000313" key="1">
    <source>
        <dbReference type="EMBL" id="TFK64841.1"/>
    </source>
</evidence>
<organism evidence="1 2">
    <name type="scientific">Pluteus cervinus</name>
    <dbReference type="NCBI Taxonomy" id="181527"/>
    <lineage>
        <taxon>Eukaryota</taxon>
        <taxon>Fungi</taxon>
        <taxon>Dikarya</taxon>
        <taxon>Basidiomycota</taxon>
        <taxon>Agaricomycotina</taxon>
        <taxon>Agaricomycetes</taxon>
        <taxon>Agaricomycetidae</taxon>
        <taxon>Agaricales</taxon>
        <taxon>Pluteineae</taxon>
        <taxon>Pluteaceae</taxon>
        <taxon>Pluteus</taxon>
    </lineage>
</organism>
<proteinExistence type="predicted"/>
<keyword evidence="2" id="KW-1185">Reference proteome</keyword>